<evidence type="ECO:0000259" key="2">
    <source>
        <dbReference type="Pfam" id="PF02796"/>
    </source>
</evidence>
<dbReference type="EMBL" id="SMKU01000004">
    <property type="protein sequence ID" value="TDD96859.1"/>
    <property type="molecule type" value="Genomic_DNA"/>
</dbReference>
<protein>
    <recommendedName>
        <fullName evidence="2">Resolvase HTH domain-containing protein</fullName>
    </recommendedName>
</protein>
<organism evidence="3 4">
    <name type="scientific">Actinomadura rubrisoli</name>
    <dbReference type="NCBI Taxonomy" id="2530368"/>
    <lineage>
        <taxon>Bacteria</taxon>
        <taxon>Bacillati</taxon>
        <taxon>Actinomycetota</taxon>
        <taxon>Actinomycetes</taxon>
        <taxon>Streptosporangiales</taxon>
        <taxon>Thermomonosporaceae</taxon>
        <taxon>Actinomadura</taxon>
    </lineage>
</organism>
<dbReference type="InterPro" id="IPR006120">
    <property type="entry name" value="Resolvase_HTH_dom"/>
</dbReference>
<dbReference type="AlphaFoldDB" id="A0A4R5CD73"/>
<feature type="region of interest" description="Disordered" evidence="1">
    <location>
        <begin position="61"/>
        <end position="83"/>
    </location>
</feature>
<name>A0A4R5CD73_9ACTN</name>
<evidence type="ECO:0000313" key="3">
    <source>
        <dbReference type="EMBL" id="TDD96859.1"/>
    </source>
</evidence>
<dbReference type="Pfam" id="PF02796">
    <property type="entry name" value="HTH_7"/>
    <property type="match status" value="1"/>
</dbReference>
<gene>
    <name evidence="3" type="ORF">E1298_02210</name>
</gene>
<dbReference type="Proteomes" id="UP000294513">
    <property type="component" value="Unassembled WGS sequence"/>
</dbReference>
<proteinExistence type="predicted"/>
<evidence type="ECO:0000313" key="4">
    <source>
        <dbReference type="Proteomes" id="UP000294513"/>
    </source>
</evidence>
<sequence>MRRSGFGRRIWCPACESLGRRRWLIWGLGVDLVVRYLNRSDLLLDLEHTARNLQKSLTDSVEVSASVRSQPNPDGGASRPRLDTRLSENDIRQLVQRYKGGETATSLAGEFDISRTSIKHSLREQKARRCDQP</sequence>
<dbReference type="GO" id="GO:0000150">
    <property type="term" value="F:DNA strand exchange activity"/>
    <property type="evidence" value="ECO:0007669"/>
    <property type="project" value="InterPro"/>
</dbReference>
<comment type="caution">
    <text evidence="3">The sequence shown here is derived from an EMBL/GenBank/DDBJ whole genome shotgun (WGS) entry which is preliminary data.</text>
</comment>
<feature type="compositionally biased region" description="Polar residues" evidence="1">
    <location>
        <begin position="61"/>
        <end position="72"/>
    </location>
</feature>
<keyword evidence="4" id="KW-1185">Reference proteome</keyword>
<reference evidence="3 4" key="1">
    <citation type="submission" date="2019-03" db="EMBL/GenBank/DDBJ databases">
        <title>Draft genome sequences of novel Actinobacteria.</title>
        <authorList>
            <person name="Sahin N."/>
            <person name="Ay H."/>
            <person name="Saygin H."/>
        </authorList>
    </citation>
    <scope>NUCLEOTIDE SEQUENCE [LARGE SCALE GENOMIC DNA]</scope>
    <source>
        <strain evidence="3 4">H3C3</strain>
    </source>
</reference>
<dbReference type="GO" id="GO:0003677">
    <property type="term" value="F:DNA binding"/>
    <property type="evidence" value="ECO:0007669"/>
    <property type="project" value="InterPro"/>
</dbReference>
<evidence type="ECO:0000256" key="1">
    <source>
        <dbReference type="SAM" id="MobiDB-lite"/>
    </source>
</evidence>
<feature type="domain" description="Resolvase HTH" evidence="2">
    <location>
        <begin position="86"/>
        <end position="119"/>
    </location>
</feature>
<accession>A0A4R5CD73</accession>